<proteinExistence type="predicted"/>
<dbReference type="OMA" id="WGVIQDS"/>
<accession>D0P3M3</accession>
<dbReference type="OrthoDB" id="547680at2759"/>
<keyword evidence="2" id="KW-1185">Reference proteome</keyword>
<evidence type="ECO:0008006" key="3">
    <source>
        <dbReference type="Google" id="ProtNLM"/>
    </source>
</evidence>
<name>D0P3M3_PHYIT</name>
<dbReference type="eggNOG" id="ENOG502SKHZ">
    <property type="taxonomic scope" value="Eukaryota"/>
</dbReference>
<reference evidence="2" key="1">
    <citation type="journal article" date="2009" name="Nature">
        <title>Genome sequence and analysis of the Irish potato famine pathogen Phytophthora infestans.</title>
        <authorList>
            <consortium name="The Broad Institute Genome Sequencing Platform"/>
            <person name="Haas B.J."/>
            <person name="Kamoun S."/>
            <person name="Zody M.C."/>
            <person name="Jiang R.H."/>
            <person name="Handsaker R.E."/>
            <person name="Cano L.M."/>
            <person name="Grabherr M."/>
            <person name="Kodira C.D."/>
            <person name="Raffaele S."/>
            <person name="Torto-Alalibo T."/>
            <person name="Bozkurt T.O."/>
            <person name="Ah-Fong A.M."/>
            <person name="Alvarado L."/>
            <person name="Anderson V.L."/>
            <person name="Armstrong M.R."/>
            <person name="Avrova A."/>
            <person name="Baxter L."/>
            <person name="Beynon J."/>
            <person name="Boevink P.C."/>
            <person name="Bollmann S.R."/>
            <person name="Bos J.I."/>
            <person name="Bulone V."/>
            <person name="Cai G."/>
            <person name="Cakir C."/>
            <person name="Carrington J.C."/>
            <person name="Chawner M."/>
            <person name="Conti L."/>
            <person name="Costanzo S."/>
            <person name="Ewan R."/>
            <person name="Fahlgren N."/>
            <person name="Fischbach M.A."/>
            <person name="Fugelstad J."/>
            <person name="Gilroy E.M."/>
            <person name="Gnerre S."/>
            <person name="Green P.J."/>
            <person name="Grenville-Briggs L.J."/>
            <person name="Griffith J."/>
            <person name="Grunwald N.J."/>
            <person name="Horn K."/>
            <person name="Horner N.R."/>
            <person name="Hu C.H."/>
            <person name="Huitema E."/>
            <person name="Jeong D.H."/>
            <person name="Jones A.M."/>
            <person name="Jones J.D."/>
            <person name="Jones R.W."/>
            <person name="Karlsson E.K."/>
            <person name="Kunjeti S.G."/>
            <person name="Lamour K."/>
            <person name="Liu Z."/>
            <person name="Ma L."/>
            <person name="Maclean D."/>
            <person name="Chibucos M.C."/>
            <person name="McDonald H."/>
            <person name="McWalters J."/>
            <person name="Meijer H.J."/>
            <person name="Morgan W."/>
            <person name="Morris P.F."/>
            <person name="Munro C.A."/>
            <person name="O'Neill K."/>
            <person name="Ospina-Giraldo M."/>
            <person name="Pinzon A."/>
            <person name="Pritchard L."/>
            <person name="Ramsahoye B."/>
            <person name="Ren Q."/>
            <person name="Restrepo S."/>
            <person name="Roy S."/>
            <person name="Sadanandom A."/>
            <person name="Savidor A."/>
            <person name="Schornack S."/>
            <person name="Schwartz D.C."/>
            <person name="Schumann U.D."/>
            <person name="Schwessinger B."/>
            <person name="Seyer L."/>
            <person name="Sharpe T."/>
            <person name="Silvar C."/>
            <person name="Song J."/>
            <person name="Studholme D.J."/>
            <person name="Sykes S."/>
            <person name="Thines M."/>
            <person name="van de Vondervoort P.J."/>
            <person name="Phuntumart V."/>
            <person name="Wawra S."/>
            <person name="Weide R."/>
            <person name="Win J."/>
            <person name="Young C."/>
            <person name="Zhou S."/>
            <person name="Fry W."/>
            <person name="Meyers B.C."/>
            <person name="van West P."/>
            <person name="Ristaino J."/>
            <person name="Govers F."/>
            <person name="Birch P.R."/>
            <person name="Whisson S.C."/>
            <person name="Judelson H.S."/>
            <person name="Nusbaum C."/>
        </authorList>
    </citation>
    <scope>NUCLEOTIDE SEQUENCE [LARGE SCALE GENOMIC DNA]</scope>
    <source>
        <strain evidence="2">T30-4</strain>
    </source>
</reference>
<dbReference type="InParanoid" id="D0P3M3"/>
<evidence type="ECO:0000313" key="2">
    <source>
        <dbReference type="Proteomes" id="UP000006643"/>
    </source>
</evidence>
<dbReference type="KEGG" id="pif:PITG_21106"/>
<dbReference type="Gene3D" id="2.60.120.260">
    <property type="entry name" value="Galactose-binding domain-like"/>
    <property type="match status" value="1"/>
</dbReference>
<dbReference type="GeneID" id="9466703"/>
<dbReference type="STRING" id="403677.D0P3M3"/>
<sequence>MWRAPCALCERRFTRSSLSGVVVMKRVCDIRRRWGVLQNSNKINNPSVLYGTANVYAEITRMIHDSIFYRWHQQPPVRSITDSSLADIAINKRVRQSSTICSMKAQNALDPDTNRSAHTKEEFQPWWEIDLANYVEVHSVNVYVRDEVSHLYAAARGNPSRRTTRSYPLHICISMKSGVGRNCDDIVAVSRQICSRPVSRSRHSAH</sequence>
<dbReference type="Proteomes" id="UP000006643">
    <property type="component" value="Unassembled WGS sequence"/>
</dbReference>
<organism evidence="1 2">
    <name type="scientific">Phytophthora infestans (strain T30-4)</name>
    <name type="common">Potato late blight agent</name>
    <dbReference type="NCBI Taxonomy" id="403677"/>
    <lineage>
        <taxon>Eukaryota</taxon>
        <taxon>Sar</taxon>
        <taxon>Stramenopiles</taxon>
        <taxon>Oomycota</taxon>
        <taxon>Peronosporomycetes</taxon>
        <taxon>Peronosporales</taxon>
        <taxon>Peronosporaceae</taxon>
        <taxon>Phytophthora</taxon>
    </lineage>
</organism>
<protein>
    <recommendedName>
        <fullName evidence="3">Fucolectin tachylectin-4 pentraxin-1 domain-containing protein</fullName>
    </recommendedName>
</protein>
<dbReference type="InterPro" id="IPR008979">
    <property type="entry name" value="Galactose-bd-like_sf"/>
</dbReference>
<dbReference type="HOGENOM" id="CLU_115630_0_0_1"/>
<gene>
    <name evidence="1" type="ORF">PITG_21106</name>
</gene>
<dbReference type="SUPFAM" id="SSF49785">
    <property type="entry name" value="Galactose-binding domain-like"/>
    <property type="match status" value="1"/>
</dbReference>
<evidence type="ECO:0000313" key="1">
    <source>
        <dbReference type="EMBL" id="EEY60268.1"/>
    </source>
</evidence>
<dbReference type="RefSeq" id="XP_002895102.1">
    <property type="nucleotide sequence ID" value="XM_002895056.1"/>
</dbReference>
<dbReference type="VEuPathDB" id="FungiDB:PITG_21106"/>
<dbReference type="EMBL" id="DS028390">
    <property type="protein sequence ID" value="EEY60268.1"/>
    <property type="molecule type" value="Genomic_DNA"/>
</dbReference>
<dbReference type="AlphaFoldDB" id="D0P3M3"/>